<dbReference type="NCBIfam" id="TIGR00231">
    <property type="entry name" value="small_GTP"/>
    <property type="match status" value="1"/>
</dbReference>
<dbReference type="CDD" id="cd22534">
    <property type="entry name" value="KH-II_Era"/>
    <property type="match status" value="1"/>
</dbReference>
<dbReference type="FunFam" id="3.40.50.300:FF:000094">
    <property type="entry name" value="GTPase Era"/>
    <property type="match status" value="1"/>
</dbReference>
<dbReference type="EMBL" id="JACNFK010000031">
    <property type="protein sequence ID" value="MBC8520000.1"/>
    <property type="molecule type" value="Genomic_DNA"/>
</dbReference>
<comment type="similarity">
    <text evidence="1 7 8 9">Belongs to the TRAFAC class TrmE-Era-EngA-EngB-Septin-like GTPase superfamily. Era GTPase family.</text>
</comment>
<dbReference type="AlphaFoldDB" id="A0A8J6PEE2"/>
<feature type="region of interest" description="G4" evidence="8">
    <location>
        <begin position="124"/>
        <end position="127"/>
    </location>
</feature>
<feature type="domain" description="KH type-2" evidence="10">
    <location>
        <begin position="198"/>
        <end position="282"/>
    </location>
</feature>
<gene>
    <name evidence="7 12" type="primary">era</name>
    <name evidence="12" type="ORF">H8D24_06310</name>
</gene>
<feature type="binding site" evidence="7">
    <location>
        <begin position="62"/>
        <end position="66"/>
    </location>
    <ligand>
        <name>GTP</name>
        <dbReference type="ChEBI" id="CHEBI:37565"/>
    </ligand>
</feature>
<dbReference type="InterPro" id="IPR004044">
    <property type="entry name" value="KH_dom_type_2"/>
</dbReference>
<keyword evidence="4 7" id="KW-0547">Nucleotide-binding</keyword>
<keyword evidence="3 7" id="KW-0690">Ribosome biogenesis</keyword>
<evidence type="ECO:0000256" key="9">
    <source>
        <dbReference type="RuleBase" id="RU003761"/>
    </source>
</evidence>
<evidence type="ECO:0000259" key="10">
    <source>
        <dbReference type="PROSITE" id="PS50823"/>
    </source>
</evidence>
<evidence type="ECO:0000256" key="7">
    <source>
        <dbReference type="HAMAP-Rule" id="MF_00367"/>
    </source>
</evidence>
<dbReference type="CDD" id="cd04163">
    <property type="entry name" value="Era"/>
    <property type="match status" value="1"/>
</dbReference>
<dbReference type="GO" id="GO:0043024">
    <property type="term" value="F:ribosomal small subunit binding"/>
    <property type="evidence" value="ECO:0007669"/>
    <property type="project" value="TreeGrafter"/>
</dbReference>
<keyword evidence="7" id="KW-1003">Cell membrane</keyword>
<evidence type="ECO:0000313" key="12">
    <source>
        <dbReference type="EMBL" id="MBC8520000.1"/>
    </source>
</evidence>
<evidence type="ECO:0000256" key="3">
    <source>
        <dbReference type="ARBA" id="ARBA00022517"/>
    </source>
</evidence>
<dbReference type="PRINTS" id="PR00326">
    <property type="entry name" value="GTP1OBG"/>
</dbReference>
<dbReference type="FunFam" id="3.30.300.20:FF:000003">
    <property type="entry name" value="GTPase Era"/>
    <property type="match status" value="1"/>
</dbReference>
<dbReference type="PROSITE" id="PS51713">
    <property type="entry name" value="G_ERA"/>
    <property type="match status" value="1"/>
</dbReference>
<evidence type="ECO:0000256" key="6">
    <source>
        <dbReference type="ARBA" id="ARBA00023134"/>
    </source>
</evidence>
<sequence>MDAQINKSGVIAIVGRPNVGKSTLMNRILGEKLSITSRKPQTTRHRLLGIKTVGGSQFTYVDTPGIHSNAETAMNRYLNRAAAGSMDNVDVVVFVVDGGKWSEEDDAVVELLKQQHCPLVAVVNKIDQIGDKEKLLPLIEQLSKKASFDAIVPLSALKGKGVDQLEDRLESLLPEGVHLYDEDQITDRSERFLVAERIREKLTRQLGQELPYALTVEIEQFKESGKLTDISAVIWVERSGQKGIVIGKKGARLRTVGKEAREELEELLGRKIFLQLWVKVRAGWSDDDRALHSLGYREDG</sequence>
<evidence type="ECO:0000256" key="1">
    <source>
        <dbReference type="ARBA" id="ARBA00007921"/>
    </source>
</evidence>
<accession>A0A8J6PEE2</accession>
<protein>
    <recommendedName>
        <fullName evidence="2 7">GTPase Era</fullName>
    </recommendedName>
</protein>
<name>A0A8J6PEE2_9GAMM</name>
<proteinExistence type="inferred from homology"/>
<dbReference type="PANTHER" id="PTHR42698:SF1">
    <property type="entry name" value="GTPASE ERA, MITOCHONDRIAL"/>
    <property type="match status" value="1"/>
</dbReference>
<evidence type="ECO:0000256" key="4">
    <source>
        <dbReference type="ARBA" id="ARBA00022741"/>
    </source>
</evidence>
<dbReference type="PANTHER" id="PTHR42698">
    <property type="entry name" value="GTPASE ERA"/>
    <property type="match status" value="1"/>
</dbReference>
<dbReference type="GO" id="GO:0070181">
    <property type="term" value="F:small ribosomal subunit rRNA binding"/>
    <property type="evidence" value="ECO:0007669"/>
    <property type="project" value="UniProtKB-UniRule"/>
</dbReference>
<dbReference type="InterPro" id="IPR005662">
    <property type="entry name" value="GTPase_Era-like"/>
</dbReference>
<dbReference type="InterPro" id="IPR027417">
    <property type="entry name" value="P-loop_NTPase"/>
</dbReference>
<dbReference type="PROSITE" id="PS50823">
    <property type="entry name" value="KH_TYPE_2"/>
    <property type="match status" value="1"/>
</dbReference>
<dbReference type="Proteomes" id="UP000654401">
    <property type="component" value="Unassembled WGS sequence"/>
</dbReference>
<dbReference type="NCBIfam" id="NF000908">
    <property type="entry name" value="PRK00089.1"/>
    <property type="match status" value="1"/>
</dbReference>
<comment type="caution">
    <text evidence="12">The sequence shown here is derived from an EMBL/GenBank/DDBJ whole genome shotgun (WGS) entry which is preliminary data.</text>
</comment>
<dbReference type="Gene3D" id="3.40.50.300">
    <property type="entry name" value="P-loop containing nucleotide triphosphate hydrolases"/>
    <property type="match status" value="1"/>
</dbReference>
<dbReference type="InterPro" id="IPR009019">
    <property type="entry name" value="KH_sf_prok-type"/>
</dbReference>
<dbReference type="InterPro" id="IPR006073">
    <property type="entry name" value="GTP-bd"/>
</dbReference>
<keyword evidence="7" id="KW-0699">rRNA-binding</keyword>
<dbReference type="InterPro" id="IPR005225">
    <property type="entry name" value="Small_GTP-bd"/>
</dbReference>
<comment type="function">
    <text evidence="7">An essential GTPase that binds both GDP and GTP, with rapid nucleotide exchange. Plays a role in 16S rRNA processing and 30S ribosomal subunit biogenesis and possibly also in cell cycle regulation and energy metabolism.</text>
</comment>
<dbReference type="GO" id="GO:0005525">
    <property type="term" value="F:GTP binding"/>
    <property type="evidence" value="ECO:0007669"/>
    <property type="project" value="UniProtKB-UniRule"/>
</dbReference>
<comment type="subunit">
    <text evidence="7">Monomer.</text>
</comment>
<evidence type="ECO:0000259" key="11">
    <source>
        <dbReference type="PROSITE" id="PS51713"/>
    </source>
</evidence>
<dbReference type="Pfam" id="PF01926">
    <property type="entry name" value="MMR_HSR1"/>
    <property type="match status" value="1"/>
</dbReference>
<dbReference type="NCBIfam" id="TIGR00436">
    <property type="entry name" value="era"/>
    <property type="match status" value="1"/>
</dbReference>
<feature type="region of interest" description="G2" evidence="8">
    <location>
        <begin position="41"/>
        <end position="45"/>
    </location>
</feature>
<dbReference type="GO" id="GO:0005886">
    <property type="term" value="C:plasma membrane"/>
    <property type="evidence" value="ECO:0007669"/>
    <property type="project" value="UniProtKB-SubCell"/>
</dbReference>
<feature type="binding site" evidence="7">
    <location>
        <begin position="124"/>
        <end position="127"/>
    </location>
    <ligand>
        <name>GTP</name>
        <dbReference type="ChEBI" id="CHEBI:37565"/>
    </ligand>
</feature>
<dbReference type="InterPro" id="IPR015946">
    <property type="entry name" value="KH_dom-like_a/b"/>
</dbReference>
<keyword evidence="7" id="KW-0472">Membrane</keyword>
<dbReference type="SUPFAM" id="SSF54814">
    <property type="entry name" value="Prokaryotic type KH domain (KH-domain type II)"/>
    <property type="match status" value="1"/>
</dbReference>
<dbReference type="Gene3D" id="3.30.300.20">
    <property type="match status" value="1"/>
</dbReference>
<dbReference type="Pfam" id="PF07650">
    <property type="entry name" value="KH_2"/>
    <property type="match status" value="1"/>
</dbReference>
<feature type="binding site" evidence="7">
    <location>
        <begin position="15"/>
        <end position="22"/>
    </location>
    <ligand>
        <name>GTP</name>
        <dbReference type="ChEBI" id="CHEBI:37565"/>
    </ligand>
</feature>
<keyword evidence="6 7" id="KW-0342">GTP-binding</keyword>
<feature type="domain" description="Era-type G" evidence="11">
    <location>
        <begin position="7"/>
        <end position="175"/>
    </location>
</feature>
<organism evidence="12 13">
    <name type="scientific">Candidatus Thiopontia autotrophica</name>
    <dbReference type="NCBI Taxonomy" id="2841688"/>
    <lineage>
        <taxon>Bacteria</taxon>
        <taxon>Pseudomonadati</taxon>
        <taxon>Pseudomonadota</taxon>
        <taxon>Gammaproteobacteria</taxon>
        <taxon>Candidatus Thiopontia</taxon>
    </lineage>
</organism>
<keyword evidence="7" id="KW-0963">Cytoplasm</keyword>
<dbReference type="HAMAP" id="MF_00367">
    <property type="entry name" value="GTPase_Era"/>
    <property type="match status" value="1"/>
</dbReference>
<evidence type="ECO:0000256" key="5">
    <source>
        <dbReference type="ARBA" id="ARBA00022884"/>
    </source>
</evidence>
<feature type="region of interest" description="G3" evidence="8">
    <location>
        <begin position="62"/>
        <end position="65"/>
    </location>
</feature>
<dbReference type="InterPro" id="IPR030388">
    <property type="entry name" value="G_ERA_dom"/>
</dbReference>
<evidence type="ECO:0000256" key="2">
    <source>
        <dbReference type="ARBA" id="ARBA00020484"/>
    </source>
</evidence>
<evidence type="ECO:0000313" key="13">
    <source>
        <dbReference type="Proteomes" id="UP000654401"/>
    </source>
</evidence>
<dbReference type="SUPFAM" id="SSF52540">
    <property type="entry name" value="P-loop containing nucleoside triphosphate hydrolases"/>
    <property type="match status" value="1"/>
</dbReference>
<feature type="region of interest" description="G1" evidence="8">
    <location>
        <begin position="15"/>
        <end position="22"/>
    </location>
</feature>
<dbReference type="GO" id="GO:0005829">
    <property type="term" value="C:cytosol"/>
    <property type="evidence" value="ECO:0007669"/>
    <property type="project" value="TreeGrafter"/>
</dbReference>
<keyword evidence="5 7" id="KW-0694">RNA-binding</keyword>
<dbReference type="GO" id="GO:0000028">
    <property type="term" value="P:ribosomal small subunit assembly"/>
    <property type="evidence" value="ECO:0007669"/>
    <property type="project" value="TreeGrafter"/>
</dbReference>
<dbReference type="GO" id="GO:0003924">
    <property type="term" value="F:GTPase activity"/>
    <property type="evidence" value="ECO:0007669"/>
    <property type="project" value="UniProtKB-UniRule"/>
</dbReference>
<feature type="region of interest" description="G5" evidence="8">
    <location>
        <begin position="154"/>
        <end position="156"/>
    </location>
</feature>
<evidence type="ECO:0000256" key="8">
    <source>
        <dbReference type="PROSITE-ProRule" id="PRU01050"/>
    </source>
</evidence>
<reference evidence="12 13" key="1">
    <citation type="submission" date="2020-08" db="EMBL/GenBank/DDBJ databases">
        <title>Bridging the membrane lipid divide: bacteria of the FCB group superphylum have the potential to synthesize archaeal ether lipids.</title>
        <authorList>
            <person name="Villanueva L."/>
            <person name="Von Meijenfeldt F.A.B."/>
            <person name="Westbye A.B."/>
            <person name="Yadav S."/>
            <person name="Hopmans E.C."/>
            <person name="Dutilh B.E."/>
            <person name="Sinninghe Damste J.S."/>
        </authorList>
    </citation>
    <scope>NUCLEOTIDE SEQUENCE [LARGE SCALE GENOMIC DNA]</scope>
    <source>
        <strain evidence="12">NIOZ-UU100</strain>
    </source>
</reference>
<comment type="subcellular location">
    <subcellularLocation>
        <location evidence="7">Cytoplasm</location>
    </subcellularLocation>
    <subcellularLocation>
        <location evidence="7">Cell membrane</location>
        <topology evidence="7">Peripheral membrane protein</topology>
    </subcellularLocation>
</comment>